<feature type="domain" description="Peptidase M28" evidence="4">
    <location>
        <begin position="121"/>
        <end position="355"/>
    </location>
</feature>
<accession>E3RWJ9</accession>
<dbReference type="PANTHER" id="PTHR12283">
    <property type="entry name" value="GLUTAMINYL-PEPTIDE CYCLOTRANSFERASE"/>
    <property type="match status" value="1"/>
</dbReference>
<dbReference type="GO" id="GO:0008233">
    <property type="term" value="F:peptidase activity"/>
    <property type="evidence" value="ECO:0007669"/>
    <property type="project" value="UniProtKB-KW"/>
</dbReference>
<dbReference type="InterPro" id="IPR007484">
    <property type="entry name" value="Peptidase_M28"/>
</dbReference>
<dbReference type="InterPro" id="IPR037457">
    <property type="entry name" value="M28_QC"/>
</dbReference>
<dbReference type="EMBL" id="GL535497">
    <property type="protein sequence ID" value="EFQ89903.1"/>
    <property type="molecule type" value="Genomic_DNA"/>
</dbReference>
<keyword evidence="3" id="KW-0732">Signal</keyword>
<dbReference type="Gene3D" id="3.40.630.10">
    <property type="entry name" value="Zn peptidases"/>
    <property type="match status" value="1"/>
</dbReference>
<evidence type="ECO:0000313" key="6">
    <source>
        <dbReference type="Proteomes" id="UP000001067"/>
    </source>
</evidence>
<dbReference type="AlphaFoldDB" id="E3RWJ9"/>
<dbReference type="HOGENOM" id="CLU_045003_0_0_1"/>
<dbReference type="Proteomes" id="UP000001067">
    <property type="component" value="Unassembled WGS sequence"/>
</dbReference>
<dbReference type="CDD" id="cd03880">
    <property type="entry name" value="M28_QC_like"/>
    <property type="match status" value="1"/>
</dbReference>
<keyword evidence="2" id="KW-0012">Acyltransferase</keyword>
<name>E3RWJ9_PYRTT</name>
<sequence>MLLSLPSTLLTPFLLFLLLLPLATPYKPLSDTFLRAIPSPGATLDAQNSTLLSPLLIPRVPGTPGQTLAQHHLASFFRTHLPTWSLTWQNSTSTTPLSRGAKVPFANLVARREPPWVATGQANYLTLVAHYDSKFFADAVFVGATDSAAPCAMLMHVARVLEPHVRRMYDEMAALGEGGSVDMDMGVQILFLDGEEAFEAWTDEDSLYGSRALASSWSSHPNPPSPASKFYHNRTPLSQISLFLLLDLLGSSNPTVPSYYPTTHWAYLRLSALEARLRSLSLLESNPPTPFLPDVNMTMGGGGISDDHLPFLHGGVEVLHVIPSPFPGVWHTVEDDGEHLDGATVRDWTRIVAAFALEWLDMMEVWDEPE</sequence>
<evidence type="ECO:0000259" key="4">
    <source>
        <dbReference type="Pfam" id="PF04389"/>
    </source>
</evidence>
<reference evidence="5 6" key="1">
    <citation type="journal article" date="2010" name="Genome Biol.">
        <title>A first genome assembly of the barley fungal pathogen Pyrenophora teres f. teres.</title>
        <authorList>
            <person name="Ellwood S.R."/>
            <person name="Liu Z."/>
            <person name="Syme R.A."/>
            <person name="Lai Z."/>
            <person name="Hane J.K."/>
            <person name="Keiper F."/>
            <person name="Moffat C.S."/>
            <person name="Oliver R.P."/>
            <person name="Friesen T.L."/>
        </authorList>
    </citation>
    <scope>NUCLEOTIDE SEQUENCE [LARGE SCALE GENOMIC DNA]</scope>
    <source>
        <strain evidence="5 6">0-1</strain>
    </source>
</reference>
<keyword evidence="6" id="KW-1185">Reference proteome</keyword>
<dbReference type="PANTHER" id="PTHR12283:SF2">
    <property type="entry name" value="PEPTIDE HYDROLASE"/>
    <property type="match status" value="1"/>
</dbReference>
<dbReference type="KEGG" id="pte:PTT_13675"/>
<dbReference type="OrthoDB" id="3907302at2759"/>
<dbReference type="EC" id="3.4.-.-" evidence="3"/>
<dbReference type="Pfam" id="PF04389">
    <property type="entry name" value="Peptidase_M28"/>
    <property type="match status" value="1"/>
</dbReference>
<evidence type="ECO:0000256" key="3">
    <source>
        <dbReference type="RuleBase" id="RU361240"/>
    </source>
</evidence>
<keyword evidence="3" id="KW-0862">Zinc</keyword>
<evidence type="ECO:0000256" key="2">
    <source>
        <dbReference type="ARBA" id="ARBA00023315"/>
    </source>
</evidence>
<keyword evidence="3" id="KW-0378">Hydrolase</keyword>
<gene>
    <name evidence="5" type="ORF">PTT_13675</name>
</gene>
<evidence type="ECO:0000313" key="5">
    <source>
        <dbReference type="EMBL" id="EFQ89903.1"/>
    </source>
</evidence>
<evidence type="ECO:0000256" key="1">
    <source>
        <dbReference type="ARBA" id="ARBA00022679"/>
    </source>
</evidence>
<dbReference type="GO" id="GO:0006508">
    <property type="term" value="P:proteolysis"/>
    <property type="evidence" value="ECO:0007669"/>
    <property type="project" value="UniProtKB-KW"/>
</dbReference>
<keyword evidence="3" id="KW-0479">Metal-binding</keyword>
<dbReference type="eggNOG" id="KOG3946">
    <property type="taxonomic scope" value="Eukaryota"/>
</dbReference>
<keyword evidence="1" id="KW-0808">Transferase</keyword>
<feature type="signal peptide" evidence="3">
    <location>
        <begin position="1"/>
        <end position="25"/>
    </location>
</feature>
<keyword evidence="3" id="KW-0645">Protease</keyword>
<dbReference type="InterPro" id="IPR040234">
    <property type="entry name" value="QC/QCL"/>
</dbReference>
<dbReference type="GO" id="GO:0016603">
    <property type="term" value="F:glutaminyl-peptide cyclotransferase activity"/>
    <property type="evidence" value="ECO:0007669"/>
    <property type="project" value="InterPro"/>
</dbReference>
<dbReference type="GO" id="GO:0008270">
    <property type="term" value="F:zinc ion binding"/>
    <property type="evidence" value="ECO:0007669"/>
    <property type="project" value="TreeGrafter"/>
</dbReference>
<dbReference type="SUPFAM" id="SSF53187">
    <property type="entry name" value="Zn-dependent exopeptidases"/>
    <property type="match status" value="1"/>
</dbReference>
<protein>
    <recommendedName>
        <fullName evidence="3">Peptide hydrolase</fullName>
        <ecNumber evidence="3">3.4.-.-</ecNumber>
    </recommendedName>
</protein>
<proteinExistence type="inferred from homology"/>
<organism evidence="6">
    <name type="scientific">Pyrenophora teres f. teres (strain 0-1)</name>
    <name type="common">Barley net blotch fungus</name>
    <name type="synonym">Drechslera teres f. teres</name>
    <dbReference type="NCBI Taxonomy" id="861557"/>
    <lineage>
        <taxon>Eukaryota</taxon>
        <taxon>Fungi</taxon>
        <taxon>Dikarya</taxon>
        <taxon>Ascomycota</taxon>
        <taxon>Pezizomycotina</taxon>
        <taxon>Dothideomycetes</taxon>
        <taxon>Pleosporomycetidae</taxon>
        <taxon>Pleosporales</taxon>
        <taxon>Pleosporineae</taxon>
        <taxon>Pleosporaceae</taxon>
        <taxon>Pyrenophora</taxon>
    </lineage>
</organism>
<comment type="similarity">
    <text evidence="3">Belongs to the peptidase M28 family.</text>
</comment>
<feature type="chain" id="PRO_5005127981" description="Peptide hydrolase" evidence="3">
    <location>
        <begin position="26"/>
        <end position="370"/>
    </location>
</feature>